<evidence type="ECO:0000313" key="2">
    <source>
        <dbReference type="EMBL" id="QMV32546.1"/>
    </source>
</evidence>
<feature type="region of interest" description="Disordered" evidence="1">
    <location>
        <begin position="1"/>
        <end position="49"/>
    </location>
</feature>
<gene>
    <name evidence="2" type="ORF">A1_00026</name>
</gene>
<protein>
    <recommendedName>
        <fullName evidence="4">Scaffolding-like protein</fullName>
    </recommendedName>
</protein>
<accession>A0A7G5B8C3</accession>
<dbReference type="EMBL" id="MT740728">
    <property type="protein sequence ID" value="QMV32546.1"/>
    <property type="molecule type" value="Genomic_DNA"/>
</dbReference>
<name>A0A7G5B8C3_9CAUD</name>
<keyword evidence="3" id="KW-1185">Reference proteome</keyword>
<sequence>MTTEVTAGTEVQTTQGTATTPTQTAAPTTAAPTIPAQPAQPAQTAASTTEGAFGPAVTFEKTGDANLDIALAFLGKQGIGRDHAAFTAAVDGDFGPLKAMLSEKGIPGWEAHVALAERAYEQHQAETNERNARTAEICVAAAGGEAEWNEVLQWASANADASEKPALNAALAQGGIVAEAVAHFLVGAFRQAPGTSYDPQKSAVNQHATAAAGNAFTPLSPMEYGKAVAALRGKLGPNFESSQEYAALNQRRAMYRG</sequence>
<evidence type="ECO:0000313" key="3">
    <source>
        <dbReference type="Proteomes" id="UP000515762"/>
    </source>
</evidence>
<evidence type="ECO:0000256" key="1">
    <source>
        <dbReference type="SAM" id="MobiDB-lite"/>
    </source>
</evidence>
<proteinExistence type="predicted"/>
<dbReference type="Proteomes" id="UP000515762">
    <property type="component" value="Segment"/>
</dbReference>
<reference evidence="2 3" key="1">
    <citation type="submission" date="2020-07" db="EMBL/GenBank/DDBJ databases">
        <title>Ralstonia phages.</title>
        <authorList>
            <person name="Trotereau A."/>
            <person name="Boyer C."/>
            <person name="Torres-Barcelo C."/>
        </authorList>
    </citation>
    <scope>NUCLEOTIDE SEQUENCE [LARGE SCALE GENOMIC DNA]</scope>
</reference>
<organism evidence="2 3">
    <name type="scientific">Ralstonia phage Anchaing</name>
    <dbReference type="NCBI Taxonomy" id="2759719"/>
    <lineage>
        <taxon>Viruses</taxon>
        <taxon>Duplodnaviria</taxon>
        <taxon>Heunggongvirae</taxon>
        <taxon>Uroviricota</taxon>
        <taxon>Caudoviricetes</taxon>
        <taxon>Autographivirales</taxon>
        <taxon>Autonotataviridae</taxon>
        <taxon>Anchaingvirus</taxon>
        <taxon>Anchaingvirus anchaing</taxon>
    </lineage>
</organism>
<evidence type="ECO:0008006" key="4">
    <source>
        <dbReference type="Google" id="ProtNLM"/>
    </source>
</evidence>